<dbReference type="Pfam" id="PF00702">
    <property type="entry name" value="Hydrolase"/>
    <property type="match status" value="1"/>
</dbReference>
<dbReference type="Gene3D" id="3.40.50.1000">
    <property type="entry name" value="HAD superfamily/HAD-like"/>
    <property type="match status" value="1"/>
</dbReference>
<evidence type="ECO:0000313" key="1">
    <source>
        <dbReference type="EMBL" id="UWZ78202.1"/>
    </source>
</evidence>
<sequence>MSRYSTILFDFGGVLAEEGFREGLKEIGRRFGLDPEEIYNLGKDLVYACGYVVGGVGEACFWDEFRCRTKISATDEELRREILSRFSLRDEMLTAVAGLRKRGYRVAILSDQTNWLDELNKKYGFFSYFDEIFNSFHHGRSKKDPQVFADVVEKLGIRPEEALFLDDDRQNLERAKSKKIEGLLVVESSSALSKLSEILGEELT</sequence>
<dbReference type="Proteomes" id="UP001060414">
    <property type="component" value="Chromosome"/>
</dbReference>
<dbReference type="InterPro" id="IPR023214">
    <property type="entry name" value="HAD_sf"/>
</dbReference>
<dbReference type="SFLD" id="SFLDG01129">
    <property type="entry name" value="C1.5:_HAD__Beta-PGM__Phosphata"/>
    <property type="match status" value="1"/>
</dbReference>
<proteinExistence type="predicted"/>
<dbReference type="PANTHER" id="PTHR43611:SF3">
    <property type="entry name" value="FLAVIN MONONUCLEOTIDE HYDROLASE 1, CHLOROPLATIC"/>
    <property type="match status" value="1"/>
</dbReference>
<dbReference type="SUPFAM" id="SSF56784">
    <property type="entry name" value="HAD-like"/>
    <property type="match status" value="1"/>
</dbReference>
<dbReference type="InterPro" id="IPR006439">
    <property type="entry name" value="HAD-SF_hydro_IA"/>
</dbReference>
<accession>A0ABY5ZJP6</accession>
<keyword evidence="2" id="KW-1185">Reference proteome</keyword>
<gene>
    <name evidence="1" type="ORF">L9S41_10875</name>
</gene>
<dbReference type="CDD" id="cd02603">
    <property type="entry name" value="HAD_sEH-N_like"/>
    <property type="match status" value="1"/>
</dbReference>
<reference evidence="1" key="1">
    <citation type="journal article" date="2022" name="Environ. Microbiol.">
        <title>Geoalkalibacter halelectricus SAP #1 sp. nov. possessing extracellular electron transfer and mineral#reducing capabilities from a haloalkaline environment.</title>
        <authorList>
            <person name="Yadav S."/>
            <person name="Singh R."/>
            <person name="Sundharam S.S."/>
            <person name="Chaudhary S."/>
            <person name="Krishnamurthi S."/>
            <person name="Patil S.A."/>
        </authorList>
    </citation>
    <scope>NUCLEOTIDE SEQUENCE</scope>
    <source>
        <strain evidence="1">SAP-1</strain>
    </source>
</reference>
<dbReference type="NCBIfam" id="TIGR01509">
    <property type="entry name" value="HAD-SF-IA-v3"/>
    <property type="match status" value="1"/>
</dbReference>
<dbReference type="PANTHER" id="PTHR43611">
    <property type="entry name" value="ALPHA-D-GLUCOSE 1-PHOSPHATE PHOSPHATASE"/>
    <property type="match status" value="1"/>
</dbReference>
<dbReference type="EMBL" id="CP092109">
    <property type="protein sequence ID" value="UWZ78202.1"/>
    <property type="molecule type" value="Genomic_DNA"/>
</dbReference>
<dbReference type="RefSeq" id="WP_260746551.1">
    <property type="nucleotide sequence ID" value="NZ_CP092109.1"/>
</dbReference>
<organism evidence="1 2">
    <name type="scientific">Geoalkalibacter halelectricus</name>
    <dbReference type="NCBI Taxonomy" id="2847045"/>
    <lineage>
        <taxon>Bacteria</taxon>
        <taxon>Pseudomonadati</taxon>
        <taxon>Thermodesulfobacteriota</taxon>
        <taxon>Desulfuromonadia</taxon>
        <taxon>Desulfuromonadales</taxon>
        <taxon>Geoalkalibacteraceae</taxon>
        <taxon>Geoalkalibacter</taxon>
    </lineage>
</organism>
<protein>
    <submittedName>
        <fullName evidence="1">HAD family phosphatase</fullName>
    </submittedName>
</protein>
<dbReference type="SFLD" id="SFLDS00003">
    <property type="entry name" value="Haloacid_Dehalogenase"/>
    <property type="match status" value="1"/>
</dbReference>
<name>A0ABY5ZJP6_9BACT</name>
<dbReference type="InterPro" id="IPR036412">
    <property type="entry name" value="HAD-like_sf"/>
</dbReference>
<evidence type="ECO:0000313" key="2">
    <source>
        <dbReference type="Proteomes" id="UP001060414"/>
    </source>
</evidence>